<evidence type="ECO:0000256" key="2">
    <source>
        <dbReference type="HAMAP-Rule" id="MF_02066"/>
    </source>
</evidence>
<evidence type="ECO:0000259" key="5">
    <source>
        <dbReference type="Pfam" id="PF16331"/>
    </source>
</evidence>
<evidence type="ECO:0000256" key="1">
    <source>
        <dbReference type="ARBA" id="ARBA00022729"/>
    </source>
</evidence>
<keyword evidence="7" id="KW-1185">Reference proteome</keyword>
<dbReference type="Gene3D" id="1.25.40.10">
    <property type="entry name" value="Tetratricopeptide repeat domain"/>
    <property type="match status" value="1"/>
</dbReference>
<evidence type="ECO:0000313" key="6">
    <source>
        <dbReference type="EMBL" id="BBP43740.1"/>
    </source>
</evidence>
<accession>A0A6F8PP21</accession>
<organism evidence="6 7">
    <name type="scientific">Thiosulfativibrio zosterae</name>
    <dbReference type="NCBI Taxonomy" id="2675053"/>
    <lineage>
        <taxon>Bacteria</taxon>
        <taxon>Pseudomonadati</taxon>
        <taxon>Pseudomonadota</taxon>
        <taxon>Gammaproteobacteria</taxon>
        <taxon>Thiotrichales</taxon>
        <taxon>Piscirickettsiaceae</taxon>
        <taxon>Thiosulfativibrio</taxon>
    </lineage>
</organism>
<feature type="region of interest" description="Disordered" evidence="3">
    <location>
        <begin position="165"/>
        <end position="184"/>
    </location>
</feature>
<keyword evidence="1 2" id="KW-0732">Signal</keyword>
<dbReference type="KEGG" id="tzo:THMIRHAT_14860"/>
<feature type="domain" description="YbgF trimerisation" evidence="5">
    <location>
        <begin position="54"/>
        <end position="123"/>
    </location>
</feature>
<dbReference type="GO" id="GO:0070206">
    <property type="term" value="P:protein trimerization"/>
    <property type="evidence" value="ECO:0007669"/>
    <property type="project" value="InterPro"/>
</dbReference>
<comment type="similarity">
    <text evidence="2">Belongs to the CpoB family.</text>
</comment>
<dbReference type="GO" id="GO:0043093">
    <property type="term" value="P:FtsZ-dependent cytokinesis"/>
    <property type="evidence" value="ECO:0007669"/>
    <property type="project" value="UniProtKB-UniRule"/>
</dbReference>
<dbReference type="InterPro" id="IPR034706">
    <property type="entry name" value="CpoB"/>
</dbReference>
<dbReference type="Pfam" id="PF16331">
    <property type="entry name" value="TolA_bind_tri"/>
    <property type="match status" value="1"/>
</dbReference>
<keyword evidence="2" id="KW-0131">Cell cycle</keyword>
<dbReference type="Pfam" id="PF13525">
    <property type="entry name" value="YfiO"/>
    <property type="match status" value="1"/>
</dbReference>
<comment type="subcellular location">
    <subcellularLocation>
        <location evidence="2">Periplasm</location>
    </subcellularLocation>
</comment>
<dbReference type="InterPro" id="IPR032519">
    <property type="entry name" value="YbgF_tri"/>
</dbReference>
<dbReference type="InterPro" id="IPR014162">
    <property type="entry name" value="CpoB_C"/>
</dbReference>
<dbReference type="Gene3D" id="1.20.5.110">
    <property type="match status" value="1"/>
</dbReference>
<protein>
    <recommendedName>
        <fullName evidence="2">Cell division coordinator CpoB</fullName>
    </recommendedName>
</protein>
<dbReference type="InterPro" id="IPR011990">
    <property type="entry name" value="TPR-like_helical_dom_sf"/>
</dbReference>
<feature type="chain" id="PRO_5026397171" description="Cell division coordinator CpoB" evidence="2">
    <location>
        <begin position="30"/>
        <end position="322"/>
    </location>
</feature>
<evidence type="ECO:0000313" key="7">
    <source>
        <dbReference type="Proteomes" id="UP000501466"/>
    </source>
</evidence>
<evidence type="ECO:0000256" key="3">
    <source>
        <dbReference type="SAM" id="MobiDB-lite"/>
    </source>
</evidence>
<keyword evidence="2" id="KW-0132">Cell division</keyword>
<evidence type="ECO:0000259" key="4">
    <source>
        <dbReference type="Pfam" id="PF13525"/>
    </source>
</evidence>
<dbReference type="AlphaFoldDB" id="A0A6F8PP21"/>
<comment type="function">
    <text evidence="2">Mediates coordination of peptidoglycan synthesis and outer membrane constriction during cell division.</text>
</comment>
<feature type="signal peptide" evidence="2">
    <location>
        <begin position="1"/>
        <end position="29"/>
    </location>
</feature>
<dbReference type="Proteomes" id="UP000501466">
    <property type="component" value="Chromosome"/>
</dbReference>
<dbReference type="NCBIfam" id="TIGR02795">
    <property type="entry name" value="tol_pal_ybgF"/>
    <property type="match status" value="1"/>
</dbReference>
<proteinExistence type="inferred from homology"/>
<dbReference type="SUPFAM" id="SSF48452">
    <property type="entry name" value="TPR-like"/>
    <property type="match status" value="1"/>
</dbReference>
<dbReference type="InterPro" id="IPR039565">
    <property type="entry name" value="BamD-like"/>
</dbReference>
<sequence length="322" mass="35672" precursor="true">MNRVTEFKKHSLCLSIMLALSTLSINATAAEFKPNTTAQATTPAVKTQVDTTDLQNRIERLERMADNPVLLQLSRRLADQQREIQGLYDQIDRLQFDLKNFKEQAGKRYRDSDARLTELEADRNPGHAETMPNDLIPEATSVPLTPAILPVSVTDASLPPVDKTPQAAEPATPQVQVKPEKVSPVANPTAIKTRPATDEEKAAYQAAFDLMKKKQYAESIQAFEDFRKSYPESILSSNAAYWAGEGYLISGEKDKAIAAFDVVQTLYPDSSKKPAAMLRQADTLRDTNQKSQAKALYESLIKQHPDSTIAAKAKTRIEGLVK</sequence>
<gene>
    <name evidence="2" type="primary">cpoB</name>
    <name evidence="6" type="ORF">THMIRHAT_14860</name>
</gene>
<name>A0A6F8PP21_9GAMM</name>
<keyword evidence="2" id="KW-0574">Periplasm</keyword>
<dbReference type="RefSeq" id="WP_173291516.1">
    <property type="nucleotide sequence ID" value="NZ_AP021888.1"/>
</dbReference>
<feature type="coiled-coil region" evidence="2">
    <location>
        <begin position="70"/>
        <end position="122"/>
    </location>
</feature>
<keyword evidence="2" id="KW-0175">Coiled coil</keyword>
<dbReference type="HAMAP" id="MF_02066">
    <property type="entry name" value="CpoB"/>
    <property type="match status" value="1"/>
</dbReference>
<dbReference type="GO" id="GO:0030288">
    <property type="term" value="C:outer membrane-bounded periplasmic space"/>
    <property type="evidence" value="ECO:0007669"/>
    <property type="project" value="UniProtKB-UniRule"/>
</dbReference>
<reference evidence="7" key="1">
    <citation type="submission" date="2019-11" db="EMBL/GenBank/DDBJ databases">
        <title>Isolation and characterization of two novel species in the genus Thiomicrorhabdus.</title>
        <authorList>
            <person name="Mochizuki J."/>
            <person name="Kojima H."/>
            <person name="Fukui M."/>
        </authorList>
    </citation>
    <scope>NUCLEOTIDE SEQUENCE [LARGE SCALE GENOMIC DNA]</scope>
    <source>
        <strain evidence="7">AkT22</strain>
    </source>
</reference>
<feature type="domain" description="Outer membrane lipoprotein BamD-like" evidence="4">
    <location>
        <begin position="199"/>
        <end position="320"/>
    </location>
</feature>
<dbReference type="EMBL" id="AP021888">
    <property type="protein sequence ID" value="BBP43740.1"/>
    <property type="molecule type" value="Genomic_DNA"/>
</dbReference>